<proteinExistence type="predicted"/>
<feature type="transmembrane region" description="Helical" evidence="6">
    <location>
        <begin position="339"/>
        <end position="361"/>
    </location>
</feature>
<dbReference type="PANTHER" id="PTHR23506">
    <property type="entry name" value="GH10249P"/>
    <property type="match status" value="1"/>
</dbReference>
<keyword evidence="2" id="KW-0813">Transport</keyword>
<gene>
    <name evidence="10 11 12 13" type="primary">LOC106472808</name>
</gene>
<keyword evidence="3 6" id="KW-0812">Transmembrane</keyword>
<evidence type="ECO:0000313" key="10">
    <source>
        <dbReference type="RefSeq" id="XP_022258053.1"/>
    </source>
</evidence>
<evidence type="ECO:0000256" key="6">
    <source>
        <dbReference type="SAM" id="Phobius"/>
    </source>
</evidence>
<sequence length="418" mass="44834">MVLFLINFAFFCQASCYALLAPFFPEEAEKKQITSTQYGFVFGVFYLVVFILSPFMFKVVPTLSPKFLVNSGVFFAGGATILLGTVIKSAPGATFLSLSLVGRIVQAIGSTSLFTLGYAIVANEFTERRATALAIVEMFYGLGITIGPTIGGILFEVGGFMLPFFLLGGILVCLSGIMICFLPETKCTINENQGDLFKIILNPTFIVDMVNILTGFLIVGFNEATLEPHVRQFGLTPSIVGLLFIASGGIYAVGTPVWGYIYDKIPDSYLPMYTSSIVCAASFLFLGPAPFLPLETTLWLVIMAQVLLGLGAGGKVIIGFNHSLRVTVLRGFPDDVPTLTIVSGLFNCTLALGGFIGPSLGGALLEQMGYEKGTMVLLGMELAVLVITIIHSLWKAIARICGRPEESKPLLSNGALRA</sequence>
<dbReference type="InterPro" id="IPR036259">
    <property type="entry name" value="MFS_trans_sf"/>
</dbReference>
<feature type="chain" id="PRO_5045023272" evidence="7">
    <location>
        <begin position="17"/>
        <end position="418"/>
    </location>
</feature>
<dbReference type="GeneID" id="106472808"/>
<keyword evidence="7" id="KW-0732">Signal</keyword>
<dbReference type="RefSeq" id="XP_022258071.1">
    <property type="nucleotide sequence ID" value="XM_022402363.1"/>
</dbReference>
<feature type="transmembrane region" description="Helical" evidence="6">
    <location>
        <begin position="273"/>
        <end position="292"/>
    </location>
</feature>
<name>A0ABM1TQ97_LIMPO</name>
<evidence type="ECO:0000256" key="4">
    <source>
        <dbReference type="ARBA" id="ARBA00022989"/>
    </source>
</evidence>
<evidence type="ECO:0000256" key="1">
    <source>
        <dbReference type="ARBA" id="ARBA00004141"/>
    </source>
</evidence>
<keyword evidence="4 6" id="KW-1133">Transmembrane helix</keyword>
<evidence type="ECO:0000259" key="8">
    <source>
        <dbReference type="PROSITE" id="PS50850"/>
    </source>
</evidence>
<evidence type="ECO:0000313" key="12">
    <source>
        <dbReference type="RefSeq" id="XP_022258063.1"/>
    </source>
</evidence>
<dbReference type="InterPro" id="IPR020846">
    <property type="entry name" value="MFS_dom"/>
</dbReference>
<dbReference type="PANTHER" id="PTHR23506:SF26">
    <property type="entry name" value="MFS-TYPE TRANSPORTER SLC18B1"/>
    <property type="match status" value="1"/>
</dbReference>
<evidence type="ECO:0000256" key="2">
    <source>
        <dbReference type="ARBA" id="ARBA00022448"/>
    </source>
</evidence>
<accession>A0ABM1TQ97</accession>
<feature type="transmembrane region" description="Helical" evidence="6">
    <location>
        <begin position="373"/>
        <end position="394"/>
    </location>
</feature>
<feature type="transmembrane region" description="Helical" evidence="6">
    <location>
        <begin position="239"/>
        <end position="261"/>
    </location>
</feature>
<dbReference type="RefSeq" id="XP_022258057.1">
    <property type="nucleotide sequence ID" value="XM_022402349.1"/>
</dbReference>
<keyword evidence="9" id="KW-1185">Reference proteome</keyword>
<comment type="subcellular location">
    <subcellularLocation>
        <location evidence="1">Membrane</location>
        <topology evidence="1">Multi-pass membrane protein</topology>
    </subcellularLocation>
</comment>
<dbReference type="PROSITE" id="PS50850">
    <property type="entry name" value="MFS"/>
    <property type="match status" value="1"/>
</dbReference>
<feature type="transmembrane region" description="Helical" evidence="6">
    <location>
        <begin position="161"/>
        <end position="184"/>
    </location>
</feature>
<dbReference type="SUPFAM" id="SSF103473">
    <property type="entry name" value="MFS general substrate transporter"/>
    <property type="match status" value="1"/>
</dbReference>
<feature type="transmembrane region" description="Helical" evidence="6">
    <location>
        <begin position="67"/>
        <end position="87"/>
    </location>
</feature>
<dbReference type="RefSeq" id="XP_022258053.1">
    <property type="nucleotide sequence ID" value="XM_022402345.1"/>
</dbReference>
<dbReference type="Pfam" id="PF07690">
    <property type="entry name" value="MFS_1"/>
    <property type="match status" value="1"/>
</dbReference>
<feature type="transmembrane region" description="Helical" evidence="6">
    <location>
        <begin position="196"/>
        <end position="219"/>
    </location>
</feature>
<dbReference type="Gene3D" id="1.20.1250.20">
    <property type="entry name" value="MFS general substrate transporter like domains"/>
    <property type="match status" value="2"/>
</dbReference>
<feature type="transmembrane region" description="Helical" evidence="6">
    <location>
        <begin position="93"/>
        <end position="121"/>
    </location>
</feature>
<evidence type="ECO:0000256" key="7">
    <source>
        <dbReference type="SAM" id="SignalP"/>
    </source>
</evidence>
<evidence type="ECO:0000256" key="3">
    <source>
        <dbReference type="ARBA" id="ARBA00022692"/>
    </source>
</evidence>
<dbReference type="Proteomes" id="UP000694941">
    <property type="component" value="Unplaced"/>
</dbReference>
<reference evidence="10 11" key="1">
    <citation type="submission" date="2025-05" db="UniProtKB">
        <authorList>
            <consortium name="RefSeq"/>
        </authorList>
    </citation>
    <scope>IDENTIFICATION</scope>
    <source>
        <tissue evidence="10 11">Muscle</tissue>
    </source>
</reference>
<protein>
    <submittedName>
        <fullName evidence="10 11">MFS-type transporter SLC18B1-like</fullName>
    </submittedName>
</protein>
<feature type="signal peptide" evidence="7">
    <location>
        <begin position="1"/>
        <end position="16"/>
    </location>
</feature>
<feature type="transmembrane region" description="Helical" evidence="6">
    <location>
        <begin position="36"/>
        <end position="55"/>
    </location>
</feature>
<feature type="transmembrane region" description="Helical" evidence="6">
    <location>
        <begin position="133"/>
        <end position="155"/>
    </location>
</feature>
<evidence type="ECO:0000313" key="9">
    <source>
        <dbReference type="Proteomes" id="UP000694941"/>
    </source>
</evidence>
<feature type="transmembrane region" description="Helical" evidence="6">
    <location>
        <begin position="298"/>
        <end position="318"/>
    </location>
</feature>
<dbReference type="RefSeq" id="XP_022258063.1">
    <property type="nucleotide sequence ID" value="XM_022402355.1"/>
</dbReference>
<organism evidence="9 10">
    <name type="scientific">Limulus polyphemus</name>
    <name type="common">Atlantic horseshoe crab</name>
    <dbReference type="NCBI Taxonomy" id="6850"/>
    <lineage>
        <taxon>Eukaryota</taxon>
        <taxon>Metazoa</taxon>
        <taxon>Ecdysozoa</taxon>
        <taxon>Arthropoda</taxon>
        <taxon>Chelicerata</taxon>
        <taxon>Merostomata</taxon>
        <taxon>Xiphosura</taxon>
        <taxon>Limulidae</taxon>
        <taxon>Limulus</taxon>
    </lineage>
</organism>
<feature type="domain" description="Major facilitator superfamily (MFS) profile" evidence="8">
    <location>
        <begin position="2"/>
        <end position="397"/>
    </location>
</feature>
<dbReference type="InterPro" id="IPR011701">
    <property type="entry name" value="MFS"/>
</dbReference>
<evidence type="ECO:0000313" key="13">
    <source>
        <dbReference type="RefSeq" id="XP_022258071.1"/>
    </source>
</evidence>
<dbReference type="InterPro" id="IPR050930">
    <property type="entry name" value="MFS_Vesicular_Transporter"/>
</dbReference>
<keyword evidence="5 6" id="KW-0472">Membrane</keyword>
<evidence type="ECO:0000256" key="5">
    <source>
        <dbReference type="ARBA" id="ARBA00023136"/>
    </source>
</evidence>
<evidence type="ECO:0000313" key="11">
    <source>
        <dbReference type="RefSeq" id="XP_022258057.1"/>
    </source>
</evidence>